<comment type="subcellular location">
    <subcellularLocation>
        <location evidence="1">Membrane</location>
        <topology evidence="1">Single-pass membrane protein</topology>
    </subcellularLocation>
</comment>
<dbReference type="PATRIC" id="fig|155920.8.peg.246"/>
<evidence type="ECO:0000256" key="1">
    <source>
        <dbReference type="ARBA" id="ARBA00004167"/>
    </source>
</evidence>
<keyword evidence="3 6" id="KW-0812">Transmembrane</keyword>
<evidence type="ECO:0000256" key="2">
    <source>
        <dbReference type="ARBA" id="ARBA00022481"/>
    </source>
</evidence>
<proteinExistence type="predicted"/>
<dbReference type="PRINTS" id="PR00885">
    <property type="entry name" value="BCTERIALGSPH"/>
</dbReference>
<dbReference type="PANTHER" id="PTHR30093:SF47">
    <property type="entry name" value="TYPE IV PILUS NON-CORE MINOR PILIN PILE"/>
    <property type="match status" value="1"/>
</dbReference>
<evidence type="ECO:0000256" key="4">
    <source>
        <dbReference type="ARBA" id="ARBA00022989"/>
    </source>
</evidence>
<dbReference type="AlphaFoldDB" id="A0A060H8H3"/>
<dbReference type="PANTHER" id="PTHR30093">
    <property type="entry name" value="GENERAL SECRETION PATHWAY PROTEIN G"/>
    <property type="match status" value="1"/>
</dbReference>
<dbReference type="Pfam" id="PF16732">
    <property type="entry name" value="ComP_DUS"/>
    <property type="match status" value="1"/>
</dbReference>
<gene>
    <name evidence="7" type="ORF">D934_01045</name>
</gene>
<dbReference type="InterPro" id="IPR002416">
    <property type="entry name" value="T2SS_protein-GspH"/>
</dbReference>
<dbReference type="GO" id="GO:0015628">
    <property type="term" value="P:protein secretion by the type II secretion system"/>
    <property type="evidence" value="ECO:0007669"/>
    <property type="project" value="InterPro"/>
</dbReference>
<feature type="transmembrane region" description="Helical" evidence="6">
    <location>
        <begin position="20"/>
        <end position="41"/>
    </location>
</feature>
<dbReference type="KEGG" id="xfs:D934_01045"/>
<evidence type="ECO:0000256" key="6">
    <source>
        <dbReference type="SAM" id="Phobius"/>
    </source>
</evidence>
<dbReference type="GO" id="GO:0043683">
    <property type="term" value="P:type IV pilus assembly"/>
    <property type="evidence" value="ECO:0007669"/>
    <property type="project" value="InterPro"/>
</dbReference>
<dbReference type="Proteomes" id="UP000027215">
    <property type="component" value="Chromosome"/>
</dbReference>
<accession>A0A060H8H3</accession>
<keyword evidence="2" id="KW-0488">Methylation</keyword>
<protein>
    <submittedName>
        <fullName evidence="7">PilE protein</fullName>
    </submittedName>
</protein>
<evidence type="ECO:0000256" key="3">
    <source>
        <dbReference type="ARBA" id="ARBA00022692"/>
    </source>
</evidence>
<dbReference type="EMBL" id="CP006696">
    <property type="protein sequence ID" value="AIC09222.1"/>
    <property type="molecule type" value="Genomic_DNA"/>
</dbReference>
<sequence>MFVNDVTSMIKNKKQNGFTLIEVMIVVVIVAILAAVAMTSYQGSILRTRRSAAQACLQQQAQFIERYYTTHMTYLGVETSTPTCDPSANLDNFYRFTVTADARTFTLTATPQGAQTGDRCGTLTLLNTGERTPRVDGCW</sequence>
<reference evidence="7 8" key="1">
    <citation type="submission" date="2013-08" db="EMBL/GenBank/DDBJ databases">
        <authorList>
            <person name="Stouthamer R."/>
            <person name="Nunney L."/>
        </authorList>
    </citation>
    <scope>NUCLEOTIDE SEQUENCE [LARGE SCALE GENOMIC DNA]</scope>
    <source>
        <strain evidence="8">ann-1</strain>
    </source>
</reference>
<dbReference type="GO" id="GO:0015627">
    <property type="term" value="C:type II protein secretion system complex"/>
    <property type="evidence" value="ECO:0007669"/>
    <property type="project" value="InterPro"/>
</dbReference>
<dbReference type="Pfam" id="PF07963">
    <property type="entry name" value="N_methyl"/>
    <property type="match status" value="1"/>
</dbReference>
<organism evidence="7 8">
    <name type="scientific">Xylella fastidiosa subsp. sandyi Ann-1</name>
    <dbReference type="NCBI Taxonomy" id="155920"/>
    <lineage>
        <taxon>Bacteria</taxon>
        <taxon>Pseudomonadati</taxon>
        <taxon>Pseudomonadota</taxon>
        <taxon>Gammaproteobacteria</taxon>
        <taxon>Lysobacterales</taxon>
        <taxon>Lysobacteraceae</taxon>
        <taxon>Xylella</taxon>
    </lineage>
</organism>
<dbReference type="GO" id="GO:0016020">
    <property type="term" value="C:membrane"/>
    <property type="evidence" value="ECO:0007669"/>
    <property type="project" value="UniProtKB-SubCell"/>
</dbReference>
<keyword evidence="4 6" id="KW-1133">Transmembrane helix</keyword>
<dbReference type="HOGENOM" id="CLU_091705_6_1_6"/>
<name>A0A060H8H3_XYLFS</name>
<keyword evidence="5 6" id="KW-0472">Membrane</keyword>
<evidence type="ECO:0000313" key="7">
    <source>
        <dbReference type="EMBL" id="AIC09222.1"/>
    </source>
</evidence>
<evidence type="ECO:0000313" key="8">
    <source>
        <dbReference type="Proteomes" id="UP000027215"/>
    </source>
</evidence>
<dbReference type="NCBIfam" id="TIGR02532">
    <property type="entry name" value="IV_pilin_GFxxxE"/>
    <property type="match status" value="1"/>
</dbReference>
<dbReference type="InterPro" id="IPR045584">
    <property type="entry name" value="Pilin-like"/>
</dbReference>
<dbReference type="RefSeq" id="WP_020851931.1">
    <property type="nucleotide sequence ID" value="NZ_CP006696.1"/>
</dbReference>
<dbReference type="Gene3D" id="3.30.700.10">
    <property type="entry name" value="Glycoprotein, Type 4 Pilin"/>
    <property type="match status" value="1"/>
</dbReference>
<dbReference type="SUPFAM" id="SSF54523">
    <property type="entry name" value="Pili subunits"/>
    <property type="match status" value="1"/>
</dbReference>
<dbReference type="InterPro" id="IPR031982">
    <property type="entry name" value="PilE-like"/>
</dbReference>
<dbReference type="InterPro" id="IPR012902">
    <property type="entry name" value="N_methyl_site"/>
</dbReference>
<evidence type="ECO:0000256" key="5">
    <source>
        <dbReference type="ARBA" id="ARBA00023136"/>
    </source>
</evidence>